<evidence type="ECO:0000313" key="2">
    <source>
        <dbReference type="Proteomes" id="UP000294513"/>
    </source>
</evidence>
<dbReference type="ESTHER" id="9actn-a0a4r5c3h5">
    <property type="family name" value="Dieckmann_Cyclase"/>
</dbReference>
<dbReference type="Proteomes" id="UP000294513">
    <property type="component" value="Unassembled WGS sequence"/>
</dbReference>
<dbReference type="OrthoDB" id="3601157at2"/>
<protein>
    <recommendedName>
        <fullName evidence="3">Thioesterase domain-containing protein</fullName>
    </recommendedName>
</protein>
<organism evidence="1 2">
    <name type="scientific">Actinomadura rubrisoli</name>
    <dbReference type="NCBI Taxonomy" id="2530368"/>
    <lineage>
        <taxon>Bacteria</taxon>
        <taxon>Bacillati</taxon>
        <taxon>Actinomycetota</taxon>
        <taxon>Actinomycetes</taxon>
        <taxon>Streptosporangiales</taxon>
        <taxon>Thermomonosporaceae</taxon>
        <taxon>Actinomadura</taxon>
    </lineage>
</organism>
<accession>A0A4R5C3H5</accession>
<keyword evidence="2" id="KW-1185">Reference proteome</keyword>
<comment type="caution">
    <text evidence="1">The sequence shown here is derived from an EMBL/GenBank/DDBJ whole genome shotgun (WGS) entry which is preliminary data.</text>
</comment>
<dbReference type="InterPro" id="IPR029058">
    <property type="entry name" value="AB_hydrolase_fold"/>
</dbReference>
<dbReference type="AlphaFoldDB" id="A0A4R5C3H5"/>
<gene>
    <name evidence="1" type="ORF">E1298_07240</name>
</gene>
<proteinExistence type="predicted"/>
<dbReference type="EMBL" id="SMKU01000021">
    <property type="protein sequence ID" value="TDD94231.1"/>
    <property type="molecule type" value="Genomic_DNA"/>
</dbReference>
<evidence type="ECO:0000313" key="1">
    <source>
        <dbReference type="EMBL" id="TDD94231.1"/>
    </source>
</evidence>
<evidence type="ECO:0008006" key="3">
    <source>
        <dbReference type="Google" id="ProtNLM"/>
    </source>
</evidence>
<dbReference type="Gene3D" id="3.40.50.1820">
    <property type="entry name" value="alpha/beta hydrolase"/>
    <property type="match status" value="1"/>
</dbReference>
<dbReference type="SUPFAM" id="SSF53474">
    <property type="entry name" value="alpha/beta-Hydrolases"/>
    <property type="match status" value="1"/>
</dbReference>
<sequence>MSISAAWKTLAESENSAGIILAVDFDTTGRPEARFSDLVAHMGPGHTVWESVPPPGGTLGPDDYIEHWAAPIEAGRRPVRALTGFCAGAVYAAALAERIRAVQDTEPRLILFDPELSTAQTLMWQYHKVMGFMSAVLSADEIAEARAAGQRLHDRDPEVGALKDALIALARETGEPALTKAGLDEARREELFEVFESFLGYLAAAGRIDPLPEWRKAIAFSSASPLSGLNAMRASGLGGEVTVAEEIGIDVDHGTMLAHAGLAASFTALLP</sequence>
<name>A0A4R5C3H5_9ACTN</name>
<reference evidence="1 2" key="1">
    <citation type="submission" date="2019-03" db="EMBL/GenBank/DDBJ databases">
        <title>Draft genome sequences of novel Actinobacteria.</title>
        <authorList>
            <person name="Sahin N."/>
            <person name="Ay H."/>
            <person name="Saygin H."/>
        </authorList>
    </citation>
    <scope>NUCLEOTIDE SEQUENCE [LARGE SCALE GENOMIC DNA]</scope>
    <source>
        <strain evidence="1 2">H3C3</strain>
    </source>
</reference>
<dbReference type="RefSeq" id="WP_131890223.1">
    <property type="nucleotide sequence ID" value="NZ_SMKU01000021.1"/>
</dbReference>